<comment type="caution">
    <text evidence="1">The sequence shown here is derived from an EMBL/GenBank/DDBJ whole genome shotgun (WGS) entry which is preliminary data.</text>
</comment>
<accession>A0A1G2PCX8</accession>
<dbReference type="AlphaFoldDB" id="A0A1G2PCX8"/>
<dbReference type="EMBL" id="MHSR01000020">
    <property type="protein sequence ID" value="OHA46167.1"/>
    <property type="molecule type" value="Genomic_DNA"/>
</dbReference>
<evidence type="ECO:0000313" key="1">
    <source>
        <dbReference type="EMBL" id="OHA46167.1"/>
    </source>
</evidence>
<evidence type="ECO:0000313" key="2">
    <source>
        <dbReference type="Proteomes" id="UP000178869"/>
    </source>
</evidence>
<gene>
    <name evidence="1" type="ORF">A2828_00670</name>
</gene>
<sequence>MRNLTRALEIRNEFFPRLMQIPGTISVKACLGVIKKHSNDDNTKQVAFAFIKITMENETSSRLVKEFLRRQPPSGTLKGVHVKVEIQKH</sequence>
<reference evidence="1 2" key="1">
    <citation type="journal article" date="2016" name="Nat. Commun.">
        <title>Thousands of microbial genomes shed light on interconnected biogeochemical processes in an aquifer system.</title>
        <authorList>
            <person name="Anantharaman K."/>
            <person name="Brown C.T."/>
            <person name="Hug L.A."/>
            <person name="Sharon I."/>
            <person name="Castelle C.J."/>
            <person name="Probst A.J."/>
            <person name="Thomas B.C."/>
            <person name="Singh A."/>
            <person name="Wilkins M.J."/>
            <person name="Karaoz U."/>
            <person name="Brodie E.L."/>
            <person name="Williams K.H."/>
            <person name="Hubbard S.S."/>
            <person name="Banfield J.F."/>
        </authorList>
    </citation>
    <scope>NUCLEOTIDE SEQUENCE [LARGE SCALE GENOMIC DNA]</scope>
</reference>
<name>A0A1G2PCX8_9BACT</name>
<organism evidence="1 2">
    <name type="scientific">Candidatus Terrybacteria bacterium RIFCSPHIGHO2_01_FULL_43_35</name>
    <dbReference type="NCBI Taxonomy" id="1802361"/>
    <lineage>
        <taxon>Bacteria</taxon>
        <taxon>Candidatus Terryibacteriota</taxon>
    </lineage>
</organism>
<protein>
    <submittedName>
        <fullName evidence="1">Uncharacterized protein</fullName>
    </submittedName>
</protein>
<dbReference type="Proteomes" id="UP000178869">
    <property type="component" value="Unassembled WGS sequence"/>
</dbReference>
<proteinExistence type="predicted"/>